<dbReference type="InterPro" id="IPR001272">
    <property type="entry name" value="PEP_carboxykinase_ATP"/>
</dbReference>
<evidence type="ECO:0000256" key="8">
    <source>
        <dbReference type="ARBA" id="ARBA00023239"/>
    </source>
</evidence>
<dbReference type="NCBIfam" id="NF006820">
    <property type="entry name" value="PRK09344.1-2"/>
    <property type="match status" value="1"/>
</dbReference>
<accession>A0A381N4U4</accession>
<evidence type="ECO:0000256" key="2">
    <source>
        <dbReference type="ARBA" id="ARBA00006052"/>
    </source>
</evidence>
<keyword evidence="7" id="KW-0067">ATP-binding</keyword>
<sequence>MTNKNKINRFLLKHGIKDSKINYGLNSDELNEICIKKGLGIYADSGALVVNTGEFTGRSPKDRFIVEDKITKNKIWWGDINSPFDSNNFDNLFKKIVKHISNKELYISDSYVCSDPRYRVNLRVVTELPWVNIFSLNMFLNPKEEELDSFKPEWLIIQSPSFMAVPKKDGTRSHNFSIINFSKKIILIGGSGYTGEVKKGVFSVLNFLFPESKNVLPMHCSANVGKNGETAIFFGLSGTGKTTLSADPNRKLVGDDEHGWSKDNVIFNFEGGCYAKVIDLKEENEPEIYRAIKKGALLENIVFKKNSNSVDYMDSSITQNTRVSYPINYIKNIQKTSIGYKPKNIFFLTADAFGVLPPISKLLPSQAAYHFISGYTAKVAGTEAGVIEPIPSFSACFGAPFMPLHPTVYAEMLISKMKEANVKVWLVNTGWSGGPYGIGKRIKLKYTRRMIDAALSGELGPYSYKDYHIHSVFGLAQPRECPGIPKRLLSPRATWKNDKAYYKMAFKLSNAFRENFDKFENIANEEIKRGGPQRFSNKVFDFN</sequence>
<keyword evidence="4" id="KW-0312">Gluconeogenesis</keyword>
<dbReference type="InterPro" id="IPR013035">
    <property type="entry name" value="PEP_carboxykinase_C"/>
</dbReference>
<dbReference type="FunFam" id="2.170.8.10:FF:000001">
    <property type="entry name" value="Phosphoenolpyruvate carboxykinase (ATP)"/>
    <property type="match status" value="1"/>
</dbReference>
<dbReference type="EMBL" id="UINC01000102">
    <property type="protein sequence ID" value="SUZ49094.1"/>
    <property type="molecule type" value="Genomic_DNA"/>
</dbReference>
<evidence type="ECO:0000256" key="5">
    <source>
        <dbReference type="ARBA" id="ARBA00022741"/>
    </source>
</evidence>
<protein>
    <recommendedName>
        <fullName evidence="3">phosphoenolpyruvate carboxykinase (ATP)</fullName>
        <ecNumber evidence="3">4.1.1.49</ecNumber>
    </recommendedName>
</protein>
<comment type="catalytic activity">
    <reaction evidence="9">
        <text>oxaloacetate + ATP = phosphoenolpyruvate + ADP + CO2</text>
        <dbReference type="Rhea" id="RHEA:18617"/>
        <dbReference type="ChEBI" id="CHEBI:16452"/>
        <dbReference type="ChEBI" id="CHEBI:16526"/>
        <dbReference type="ChEBI" id="CHEBI:30616"/>
        <dbReference type="ChEBI" id="CHEBI:58702"/>
        <dbReference type="ChEBI" id="CHEBI:456216"/>
        <dbReference type="EC" id="4.1.1.49"/>
    </reaction>
</comment>
<dbReference type="GO" id="GO:0004612">
    <property type="term" value="F:phosphoenolpyruvate carboxykinase (ATP) activity"/>
    <property type="evidence" value="ECO:0007669"/>
    <property type="project" value="UniProtKB-EC"/>
</dbReference>
<comment type="pathway">
    <text evidence="1">Carbohydrate biosynthesis; gluconeogenesis.</text>
</comment>
<evidence type="ECO:0000256" key="6">
    <source>
        <dbReference type="ARBA" id="ARBA00022793"/>
    </source>
</evidence>
<evidence type="ECO:0000256" key="4">
    <source>
        <dbReference type="ARBA" id="ARBA00022432"/>
    </source>
</evidence>
<comment type="similarity">
    <text evidence="2">Belongs to the phosphoenolpyruvate carboxykinase (ATP) family.</text>
</comment>
<dbReference type="Gene3D" id="3.90.228.20">
    <property type="match status" value="1"/>
</dbReference>
<evidence type="ECO:0000256" key="9">
    <source>
        <dbReference type="ARBA" id="ARBA00047371"/>
    </source>
</evidence>
<organism evidence="10">
    <name type="scientific">marine metagenome</name>
    <dbReference type="NCBI Taxonomy" id="408172"/>
    <lineage>
        <taxon>unclassified sequences</taxon>
        <taxon>metagenomes</taxon>
        <taxon>ecological metagenomes</taxon>
    </lineage>
</organism>
<dbReference type="NCBIfam" id="NF006821">
    <property type="entry name" value="PRK09344.1-3"/>
    <property type="match status" value="1"/>
</dbReference>
<gene>
    <name evidence="10" type="ORF">METZ01_LOCUS1948</name>
</gene>
<name>A0A381N4U4_9ZZZZ</name>
<dbReference type="HAMAP" id="MF_00453">
    <property type="entry name" value="PEPCK_ATP"/>
    <property type="match status" value="1"/>
</dbReference>
<reference evidence="10" key="1">
    <citation type="submission" date="2018-05" db="EMBL/GenBank/DDBJ databases">
        <authorList>
            <person name="Lanie J.A."/>
            <person name="Ng W.-L."/>
            <person name="Kazmierczak K.M."/>
            <person name="Andrzejewski T.M."/>
            <person name="Davidsen T.M."/>
            <person name="Wayne K.J."/>
            <person name="Tettelin H."/>
            <person name="Glass J.I."/>
            <person name="Rusch D."/>
            <person name="Podicherti R."/>
            <person name="Tsui H.-C.T."/>
            <person name="Winkler M.E."/>
        </authorList>
    </citation>
    <scope>NUCLEOTIDE SEQUENCE</scope>
</reference>
<dbReference type="GO" id="GO:0006094">
    <property type="term" value="P:gluconeogenesis"/>
    <property type="evidence" value="ECO:0007669"/>
    <property type="project" value="UniProtKB-UniPathway"/>
</dbReference>
<keyword evidence="8" id="KW-0456">Lyase</keyword>
<evidence type="ECO:0000256" key="7">
    <source>
        <dbReference type="ARBA" id="ARBA00022840"/>
    </source>
</evidence>
<proteinExistence type="inferred from homology"/>
<dbReference type="SUPFAM" id="SSF68923">
    <property type="entry name" value="PEP carboxykinase N-terminal domain"/>
    <property type="match status" value="1"/>
</dbReference>
<evidence type="ECO:0000256" key="3">
    <source>
        <dbReference type="ARBA" id="ARBA00012363"/>
    </source>
</evidence>
<keyword evidence="5" id="KW-0547">Nucleotide-binding</keyword>
<dbReference type="PIRSF" id="PIRSF006294">
    <property type="entry name" value="PEP_crbxkin"/>
    <property type="match status" value="1"/>
</dbReference>
<keyword evidence="6" id="KW-0210">Decarboxylase</keyword>
<dbReference type="NCBIfam" id="TIGR00224">
    <property type="entry name" value="pckA"/>
    <property type="match status" value="1"/>
</dbReference>
<dbReference type="Gene3D" id="2.170.8.10">
    <property type="entry name" value="Phosphoenolpyruvate Carboxykinase, domain 2"/>
    <property type="match status" value="1"/>
</dbReference>
<dbReference type="UniPathway" id="UPA00138"/>
<dbReference type="Pfam" id="PF01293">
    <property type="entry name" value="PEPCK_ATP"/>
    <property type="match status" value="1"/>
</dbReference>
<dbReference type="EC" id="4.1.1.49" evidence="3"/>
<dbReference type="InterPro" id="IPR008210">
    <property type="entry name" value="PEP_carboxykinase_N"/>
</dbReference>
<dbReference type="SUPFAM" id="SSF53795">
    <property type="entry name" value="PEP carboxykinase-like"/>
    <property type="match status" value="1"/>
</dbReference>
<dbReference type="GO" id="GO:0005829">
    <property type="term" value="C:cytosol"/>
    <property type="evidence" value="ECO:0007669"/>
    <property type="project" value="TreeGrafter"/>
</dbReference>
<dbReference type="AlphaFoldDB" id="A0A381N4U4"/>
<dbReference type="PANTHER" id="PTHR30031:SF0">
    <property type="entry name" value="PHOSPHOENOLPYRUVATE CARBOXYKINASE (ATP)"/>
    <property type="match status" value="1"/>
</dbReference>
<dbReference type="PANTHER" id="PTHR30031">
    <property type="entry name" value="PHOSPHOENOLPYRUVATE CARBOXYKINASE ATP"/>
    <property type="match status" value="1"/>
</dbReference>
<evidence type="ECO:0000256" key="1">
    <source>
        <dbReference type="ARBA" id="ARBA00004742"/>
    </source>
</evidence>
<dbReference type="Gene3D" id="3.40.449.10">
    <property type="entry name" value="Phosphoenolpyruvate Carboxykinase, domain 1"/>
    <property type="match status" value="1"/>
</dbReference>
<evidence type="ECO:0000313" key="10">
    <source>
        <dbReference type="EMBL" id="SUZ49094.1"/>
    </source>
</evidence>
<dbReference type="GO" id="GO:0005524">
    <property type="term" value="F:ATP binding"/>
    <property type="evidence" value="ECO:0007669"/>
    <property type="project" value="UniProtKB-KW"/>
</dbReference>